<proteinExistence type="predicted"/>
<dbReference type="OrthoDB" id="21499at2759"/>
<dbReference type="Proteomes" id="UP000308730">
    <property type="component" value="Unassembled WGS sequence"/>
</dbReference>
<feature type="compositionally biased region" description="Basic residues" evidence="1">
    <location>
        <begin position="133"/>
        <end position="142"/>
    </location>
</feature>
<sequence>MPKKLKASTQTSLHDFLHTPSANSSPVQPPSSSRSRIGVPVRKQKKSRETRAVESDVESAGVRSLESGSDVGAIAFEPEVIELSDSDEEAKSSPRRPRTTRRIRSKREKSVNSDEVVSESPSEEPVGIPVWKGKARAGKRKHTIEDSDAEEEDVRPKHRKLIKGERPFTPEADDLMEELDEDKILDTRLRVRDKKSSYLKNLERMKRKKRGEKVSESEEDDEGDSDDELPVKPFKHARPGAILNDQSLSESADDEDEDNTFIIQDDNAPLDLPTEFSMSTYQDLTHHFKVICQLFIHLAVQEKDDRADFMEQLSKGIARRKIDGTRDSIVTSSIWRTDYKKPLQMYPVFEVDHMQFSVPSCDACRLGGRISTLTGRLSGEPYDKQTYEAISTQDSTDSDEDEPSVSPKKEFHLGRFCARRTRVFHEFTHWEYNLFHALEREVDDLRSRLSKKSGTRIYVPIAYAGGMQPPQSLKDADEVVAWLDSRHIIAKEVQRLKQMMESATNLEVASKRGEDDD</sequence>
<protein>
    <recommendedName>
        <fullName evidence="2">DUF4211 domain-containing protein</fullName>
    </recommendedName>
</protein>
<keyword evidence="4" id="KW-1185">Reference proteome</keyword>
<dbReference type="InterPro" id="IPR025451">
    <property type="entry name" value="DUF4211"/>
</dbReference>
<feature type="domain" description="DUF4211" evidence="2">
    <location>
        <begin position="260"/>
        <end position="387"/>
    </location>
</feature>
<dbReference type="EMBL" id="SGPM01000002">
    <property type="protein sequence ID" value="THH33837.1"/>
    <property type="molecule type" value="Genomic_DNA"/>
</dbReference>
<evidence type="ECO:0000256" key="1">
    <source>
        <dbReference type="SAM" id="MobiDB-lite"/>
    </source>
</evidence>
<feature type="compositionally biased region" description="Acidic residues" evidence="1">
    <location>
        <begin position="171"/>
        <end position="181"/>
    </location>
</feature>
<reference evidence="3 4" key="1">
    <citation type="submission" date="2019-02" db="EMBL/GenBank/DDBJ databases">
        <title>Genome sequencing of the rare red list fungi Antrodiella citrinella (Flaviporus citrinellus).</title>
        <authorList>
            <person name="Buettner E."/>
            <person name="Kellner H."/>
        </authorList>
    </citation>
    <scope>NUCLEOTIDE SEQUENCE [LARGE SCALE GENOMIC DNA]</scope>
    <source>
        <strain evidence="3 4">DSM 108506</strain>
    </source>
</reference>
<feature type="compositionally biased region" description="Acidic residues" evidence="1">
    <location>
        <begin position="79"/>
        <end position="88"/>
    </location>
</feature>
<feature type="compositionally biased region" description="Acidic residues" evidence="1">
    <location>
        <begin position="217"/>
        <end position="228"/>
    </location>
</feature>
<name>A0A4S4N6I7_9APHY</name>
<dbReference type="PANTHER" id="PTHR14689">
    <property type="entry name" value="PHORBOL-ESTER_DAG-TYPE DOMAIN-CONTAINING PROTEIN"/>
    <property type="match status" value="1"/>
</dbReference>
<feature type="region of interest" description="Disordered" evidence="1">
    <location>
        <begin position="1"/>
        <end position="187"/>
    </location>
</feature>
<evidence type="ECO:0000313" key="4">
    <source>
        <dbReference type="Proteomes" id="UP000308730"/>
    </source>
</evidence>
<feature type="compositionally biased region" description="Basic residues" evidence="1">
    <location>
        <begin position="93"/>
        <end position="107"/>
    </location>
</feature>
<dbReference type="AlphaFoldDB" id="A0A4S4N6I7"/>
<dbReference type="Pfam" id="PF13926">
    <property type="entry name" value="DUF4211"/>
    <property type="match status" value="1"/>
</dbReference>
<feature type="compositionally biased region" description="Low complexity" evidence="1">
    <location>
        <begin position="113"/>
        <end position="130"/>
    </location>
</feature>
<feature type="compositionally biased region" description="Low complexity" evidence="1">
    <location>
        <begin position="20"/>
        <end position="35"/>
    </location>
</feature>
<dbReference type="PANTHER" id="PTHR14689:SF0">
    <property type="entry name" value="COILED-COIL DOMAIN-CONTAINING PROTEIN 82"/>
    <property type="match status" value="1"/>
</dbReference>
<organism evidence="3 4">
    <name type="scientific">Antrodiella citrinella</name>
    <dbReference type="NCBI Taxonomy" id="2447956"/>
    <lineage>
        <taxon>Eukaryota</taxon>
        <taxon>Fungi</taxon>
        <taxon>Dikarya</taxon>
        <taxon>Basidiomycota</taxon>
        <taxon>Agaricomycotina</taxon>
        <taxon>Agaricomycetes</taxon>
        <taxon>Polyporales</taxon>
        <taxon>Steccherinaceae</taxon>
        <taxon>Antrodiella</taxon>
    </lineage>
</organism>
<accession>A0A4S4N6I7</accession>
<feature type="region of interest" description="Disordered" evidence="1">
    <location>
        <begin position="204"/>
        <end position="256"/>
    </location>
</feature>
<evidence type="ECO:0000259" key="2">
    <source>
        <dbReference type="Pfam" id="PF13926"/>
    </source>
</evidence>
<dbReference type="GO" id="GO:0005634">
    <property type="term" value="C:nucleus"/>
    <property type="evidence" value="ECO:0007669"/>
    <property type="project" value="TreeGrafter"/>
</dbReference>
<gene>
    <name evidence="3" type="ORF">EUX98_g254</name>
</gene>
<evidence type="ECO:0000313" key="3">
    <source>
        <dbReference type="EMBL" id="THH33837.1"/>
    </source>
</evidence>
<comment type="caution">
    <text evidence="3">The sequence shown here is derived from an EMBL/GenBank/DDBJ whole genome shotgun (WGS) entry which is preliminary data.</text>
</comment>